<organism evidence="2 3">
    <name type="scientific">Litorihabitans aurantiacus</name>
    <dbReference type="NCBI Taxonomy" id="1930061"/>
    <lineage>
        <taxon>Bacteria</taxon>
        <taxon>Bacillati</taxon>
        <taxon>Actinomycetota</taxon>
        <taxon>Actinomycetes</taxon>
        <taxon>Micrococcales</taxon>
        <taxon>Beutenbergiaceae</taxon>
        <taxon>Litorihabitans</taxon>
    </lineage>
</organism>
<feature type="transmembrane region" description="Helical" evidence="1">
    <location>
        <begin position="228"/>
        <end position="248"/>
    </location>
</feature>
<keyword evidence="1" id="KW-1133">Transmembrane helix</keyword>
<reference evidence="2" key="2">
    <citation type="submission" date="2023-02" db="EMBL/GenBank/DDBJ databases">
        <authorList>
            <person name="Sun Q."/>
            <person name="Mori K."/>
        </authorList>
    </citation>
    <scope>NUCLEOTIDE SEQUENCE</scope>
    <source>
        <strain evidence="2">NBRC 112290</strain>
    </source>
</reference>
<evidence type="ECO:0008006" key="4">
    <source>
        <dbReference type="Google" id="ProtNLM"/>
    </source>
</evidence>
<comment type="caution">
    <text evidence="2">The sequence shown here is derived from an EMBL/GenBank/DDBJ whole genome shotgun (WGS) entry which is preliminary data.</text>
</comment>
<accession>A0AA37XGZ1</accession>
<proteinExistence type="predicted"/>
<evidence type="ECO:0000256" key="1">
    <source>
        <dbReference type="SAM" id="Phobius"/>
    </source>
</evidence>
<feature type="transmembrane region" description="Helical" evidence="1">
    <location>
        <begin position="144"/>
        <end position="169"/>
    </location>
</feature>
<gene>
    <name evidence="2" type="ORF">GCM10025875_31140</name>
</gene>
<dbReference type="Pfam" id="PF07077">
    <property type="entry name" value="DUF1345"/>
    <property type="match status" value="1"/>
</dbReference>
<evidence type="ECO:0000313" key="3">
    <source>
        <dbReference type="Proteomes" id="UP001157161"/>
    </source>
</evidence>
<name>A0AA37XGZ1_9MICO</name>
<dbReference type="EMBL" id="BSUM01000001">
    <property type="protein sequence ID" value="GMA33122.1"/>
    <property type="molecule type" value="Genomic_DNA"/>
</dbReference>
<evidence type="ECO:0000313" key="2">
    <source>
        <dbReference type="EMBL" id="GMA33122.1"/>
    </source>
</evidence>
<sequence length="251" mass="27120">MMPVCRAPRGTDLWSGGGMSRSWIHRLLAREAVRHTAASAVAVVVTFALVAVGEGADVLDRGATFPSLLVTLAFGLYGPTFLLMSWSTFRRLEGPDLRASLERSAERSRLVRWLFLSSPTSWAGTVLVIGVISVVLLATGDAVASLWIVVVCVTGVVGSWVLMVAVMAIEYMRSWANESSMSFPGPEPRCFTDFLYLSIQLSTTFSSADVALETRAVRRLVSLHSVLAFAYSTAIIAVFASLLISITLQQA</sequence>
<feature type="transmembrane region" description="Helical" evidence="1">
    <location>
        <begin position="65"/>
        <end position="89"/>
    </location>
</feature>
<keyword evidence="3" id="KW-1185">Reference proteome</keyword>
<dbReference type="InterPro" id="IPR009781">
    <property type="entry name" value="DUF1345"/>
</dbReference>
<feature type="transmembrane region" description="Helical" evidence="1">
    <location>
        <begin position="110"/>
        <end position="138"/>
    </location>
</feature>
<dbReference type="AlphaFoldDB" id="A0AA37XGZ1"/>
<protein>
    <recommendedName>
        <fullName evidence="4">DUF1345 domain-containing protein</fullName>
    </recommendedName>
</protein>
<reference evidence="2" key="1">
    <citation type="journal article" date="2014" name="Int. J. Syst. Evol. Microbiol.">
        <title>Complete genome sequence of Corynebacterium casei LMG S-19264T (=DSM 44701T), isolated from a smear-ripened cheese.</title>
        <authorList>
            <consortium name="US DOE Joint Genome Institute (JGI-PGF)"/>
            <person name="Walter F."/>
            <person name="Albersmeier A."/>
            <person name="Kalinowski J."/>
            <person name="Ruckert C."/>
        </authorList>
    </citation>
    <scope>NUCLEOTIDE SEQUENCE</scope>
    <source>
        <strain evidence="2">NBRC 112290</strain>
    </source>
</reference>
<dbReference type="Proteomes" id="UP001157161">
    <property type="component" value="Unassembled WGS sequence"/>
</dbReference>
<feature type="transmembrane region" description="Helical" evidence="1">
    <location>
        <begin position="32"/>
        <end position="53"/>
    </location>
</feature>
<keyword evidence="1" id="KW-0472">Membrane</keyword>
<keyword evidence="1" id="KW-0812">Transmembrane</keyword>